<protein>
    <recommendedName>
        <fullName evidence="3">MADF domain-containing protein</fullName>
    </recommendedName>
</protein>
<organism evidence="2">
    <name type="scientific">Graphocephala atropunctata</name>
    <dbReference type="NCBI Taxonomy" id="36148"/>
    <lineage>
        <taxon>Eukaryota</taxon>
        <taxon>Metazoa</taxon>
        <taxon>Ecdysozoa</taxon>
        <taxon>Arthropoda</taxon>
        <taxon>Hexapoda</taxon>
        <taxon>Insecta</taxon>
        <taxon>Pterygota</taxon>
        <taxon>Neoptera</taxon>
        <taxon>Paraneoptera</taxon>
        <taxon>Hemiptera</taxon>
        <taxon>Auchenorrhyncha</taxon>
        <taxon>Membracoidea</taxon>
        <taxon>Cicadellidae</taxon>
        <taxon>Cicadellinae</taxon>
        <taxon>Cicadellini</taxon>
        <taxon>Graphocephala</taxon>
    </lineage>
</organism>
<gene>
    <name evidence="2" type="ORF">g.51227</name>
</gene>
<dbReference type="AlphaFoldDB" id="A0A1B6LLE8"/>
<dbReference type="EMBL" id="GEBQ01015663">
    <property type="protein sequence ID" value="JAT24314.1"/>
    <property type="molecule type" value="Transcribed_RNA"/>
</dbReference>
<evidence type="ECO:0008006" key="3">
    <source>
        <dbReference type="Google" id="ProtNLM"/>
    </source>
</evidence>
<evidence type="ECO:0000256" key="1">
    <source>
        <dbReference type="SAM" id="MobiDB-lite"/>
    </source>
</evidence>
<feature type="compositionally biased region" description="Polar residues" evidence="1">
    <location>
        <begin position="48"/>
        <end position="82"/>
    </location>
</feature>
<accession>A0A1B6LLE8</accession>
<reference evidence="2" key="1">
    <citation type="submission" date="2015-11" db="EMBL/GenBank/DDBJ databases">
        <title>De novo transcriptome assembly of four potential Pierce s Disease insect vectors from Arizona vineyards.</title>
        <authorList>
            <person name="Tassone E.E."/>
        </authorList>
    </citation>
    <scope>NUCLEOTIDE SEQUENCE</scope>
</reference>
<sequence length="120" mass="13348">ESGSGASSKSKWFAFEQLMFLKDKTTPTFSREAGINDTQTQELEDNNDSVSQLEESPSHTSRVSSAIGETSTISPSPTSAVKRSNKRRRNTMVDEAYSLMKTVGNNKKKTNLTFWRSCCL</sequence>
<evidence type="ECO:0000313" key="2">
    <source>
        <dbReference type="EMBL" id="JAT24314.1"/>
    </source>
</evidence>
<feature type="region of interest" description="Disordered" evidence="1">
    <location>
        <begin position="26"/>
        <end position="90"/>
    </location>
</feature>
<name>A0A1B6LLE8_9HEMI</name>
<proteinExistence type="predicted"/>
<feature type="non-terminal residue" evidence="2">
    <location>
        <position position="1"/>
    </location>
</feature>